<evidence type="ECO:0000313" key="9">
    <source>
        <dbReference type="Proteomes" id="UP000292136"/>
    </source>
</evidence>
<dbReference type="RefSeq" id="WP_130459967.1">
    <property type="nucleotide sequence ID" value="NZ_SHKM01000003.1"/>
</dbReference>
<proteinExistence type="inferred from homology"/>
<reference evidence="8 9" key="1">
    <citation type="submission" date="2019-02" db="EMBL/GenBank/DDBJ databases">
        <title>Genomic Encyclopedia of Type Strains, Phase IV (KMG-IV): sequencing the most valuable type-strain genomes for metagenomic binning, comparative biology and taxonomic classification.</title>
        <authorList>
            <person name="Goeker M."/>
        </authorList>
    </citation>
    <scope>NUCLEOTIDE SEQUENCE [LARGE SCALE GENOMIC DNA]</scope>
    <source>
        <strain evidence="8 9">DSM 21223</strain>
    </source>
</reference>
<dbReference type="InterPro" id="IPR025963">
    <property type="entry name" value="FLgD_Tudor"/>
</dbReference>
<evidence type="ECO:0000256" key="1">
    <source>
        <dbReference type="ARBA" id="ARBA00010577"/>
    </source>
</evidence>
<evidence type="ECO:0000256" key="4">
    <source>
        <dbReference type="ARBA" id="ARBA00024746"/>
    </source>
</evidence>
<evidence type="ECO:0000256" key="2">
    <source>
        <dbReference type="ARBA" id="ARBA00016013"/>
    </source>
</evidence>
<dbReference type="Pfam" id="PF03963">
    <property type="entry name" value="FlgD"/>
    <property type="match status" value="1"/>
</dbReference>
<gene>
    <name evidence="8" type="ORF">EV678_2797</name>
</gene>
<keyword evidence="8" id="KW-0966">Cell projection</keyword>
<dbReference type="Gene3D" id="2.30.30.910">
    <property type="match status" value="1"/>
</dbReference>
<keyword evidence="9" id="KW-1185">Reference proteome</keyword>
<evidence type="ECO:0000313" key="8">
    <source>
        <dbReference type="EMBL" id="RZT75613.1"/>
    </source>
</evidence>
<evidence type="ECO:0000256" key="5">
    <source>
        <dbReference type="RuleBase" id="RU362076"/>
    </source>
</evidence>
<dbReference type="Pfam" id="PF13861">
    <property type="entry name" value="FLgD_tudor"/>
    <property type="match status" value="1"/>
</dbReference>
<sequence length="229" mass="23901">MATSTSSNTAITDPYASLNGVATDKTTSKKSTTADDIQSQFMTMLVTQLQNQDPLNPMQSAEMTSQLAQINTVSGIEKLNSTLEKVLNIYDDGQSMQAAAMLGKNVLVPGGNIGLTDGQAVGGFELESDADKVVLTIKNADGVVVNKVDMGATKAGSHLYAWDGKNEAGTVSANGVYTVTVEATKGDTKVTSQPLQVGTVSAVVRGTSGFQLDVGTGTLINYDDVRQIL</sequence>
<keyword evidence="3 5" id="KW-1005">Bacterial flagellum biogenesis</keyword>
<dbReference type="Proteomes" id="UP000292136">
    <property type="component" value="Unassembled WGS sequence"/>
</dbReference>
<organism evidence="8 9">
    <name type="scientific">Azospira oryzae</name>
    <dbReference type="NCBI Taxonomy" id="146939"/>
    <lineage>
        <taxon>Bacteria</taxon>
        <taxon>Pseudomonadati</taxon>
        <taxon>Pseudomonadota</taxon>
        <taxon>Betaproteobacteria</taxon>
        <taxon>Rhodocyclales</taxon>
        <taxon>Rhodocyclaceae</taxon>
        <taxon>Azospira</taxon>
    </lineage>
</organism>
<evidence type="ECO:0000259" key="6">
    <source>
        <dbReference type="Pfam" id="PF13860"/>
    </source>
</evidence>
<dbReference type="Pfam" id="PF13860">
    <property type="entry name" value="FlgD_ig"/>
    <property type="match status" value="1"/>
</dbReference>
<keyword evidence="8" id="KW-0282">Flagellum</keyword>
<dbReference type="InterPro" id="IPR005648">
    <property type="entry name" value="FlgD"/>
</dbReference>
<evidence type="ECO:0000259" key="7">
    <source>
        <dbReference type="Pfam" id="PF13861"/>
    </source>
</evidence>
<comment type="caution">
    <text evidence="8">The sequence shown here is derived from an EMBL/GenBank/DDBJ whole genome shotgun (WGS) entry which is preliminary data.</text>
</comment>
<protein>
    <recommendedName>
        <fullName evidence="2 5">Basal-body rod modification protein FlgD</fullName>
    </recommendedName>
</protein>
<dbReference type="InterPro" id="IPR025965">
    <property type="entry name" value="FlgD/Vpr_Ig-like"/>
</dbReference>
<comment type="similarity">
    <text evidence="1 5">Belongs to the FlgD family.</text>
</comment>
<accession>A0ABY0IKA4</accession>
<comment type="function">
    <text evidence="4 5">Required for flagellar hook formation. May act as a scaffolding protein.</text>
</comment>
<dbReference type="EMBL" id="SHKM01000003">
    <property type="protein sequence ID" value="RZT75613.1"/>
    <property type="molecule type" value="Genomic_DNA"/>
</dbReference>
<feature type="domain" description="FlgD Tudor-like" evidence="7">
    <location>
        <begin position="94"/>
        <end position="226"/>
    </location>
</feature>
<dbReference type="Gene3D" id="2.60.40.4070">
    <property type="match status" value="1"/>
</dbReference>
<feature type="domain" description="FlgD/Vpr Ig-like" evidence="6">
    <location>
        <begin position="114"/>
        <end position="187"/>
    </location>
</feature>
<keyword evidence="8" id="KW-0969">Cilium</keyword>
<evidence type="ECO:0000256" key="3">
    <source>
        <dbReference type="ARBA" id="ARBA00022795"/>
    </source>
</evidence>
<name>A0ABY0IKA4_9RHOO</name>